<proteinExistence type="predicted"/>
<evidence type="ECO:0000256" key="1">
    <source>
        <dbReference type="SAM" id="MobiDB-lite"/>
    </source>
</evidence>
<dbReference type="Proteomes" id="UP001595867">
    <property type="component" value="Unassembled WGS sequence"/>
</dbReference>
<dbReference type="Gene3D" id="1.10.150.20">
    <property type="entry name" value="5' to 3' exonuclease, C-terminal subdomain"/>
    <property type="match status" value="1"/>
</dbReference>
<keyword evidence="2" id="KW-0472">Membrane</keyword>
<dbReference type="EMBL" id="JBHSBL010000043">
    <property type="protein sequence ID" value="MFC4072761.1"/>
    <property type="molecule type" value="Genomic_DNA"/>
</dbReference>
<gene>
    <name evidence="3" type="ORF">ACFO0C_48180</name>
</gene>
<keyword evidence="4" id="KW-1185">Reference proteome</keyword>
<keyword evidence="2" id="KW-0812">Transmembrane</keyword>
<evidence type="ECO:0000313" key="3">
    <source>
        <dbReference type="EMBL" id="MFC4072761.1"/>
    </source>
</evidence>
<comment type="caution">
    <text evidence="3">The sequence shown here is derived from an EMBL/GenBank/DDBJ whole genome shotgun (WGS) entry which is preliminary data.</text>
</comment>
<feature type="transmembrane region" description="Helical" evidence="2">
    <location>
        <begin position="41"/>
        <end position="63"/>
    </location>
</feature>
<reference evidence="4" key="1">
    <citation type="journal article" date="2019" name="Int. J. Syst. Evol. Microbiol.">
        <title>The Global Catalogue of Microorganisms (GCM) 10K type strain sequencing project: providing services to taxonomists for standard genome sequencing and annotation.</title>
        <authorList>
            <consortium name="The Broad Institute Genomics Platform"/>
            <consortium name="The Broad Institute Genome Sequencing Center for Infectious Disease"/>
            <person name="Wu L."/>
            <person name="Ma J."/>
        </authorList>
    </citation>
    <scope>NUCLEOTIDE SEQUENCE [LARGE SCALE GENOMIC DNA]</scope>
    <source>
        <strain evidence="4">TBRC 5832</strain>
    </source>
</reference>
<protein>
    <submittedName>
        <fullName evidence="3">Helix-hairpin-helix domain-containing protein</fullName>
    </submittedName>
</protein>
<dbReference type="Pfam" id="PF14520">
    <property type="entry name" value="HHH_5"/>
    <property type="match status" value="1"/>
</dbReference>
<evidence type="ECO:0000313" key="4">
    <source>
        <dbReference type="Proteomes" id="UP001595867"/>
    </source>
</evidence>
<sequence>MTIMTYSMIASLRLPDAGNRCRTAFACRRPGAVSHAFPEVIVAWFVSQSLVFILLAFALGVIAGRLSVWPAKKAPEPVVEIDDELERIEGIGPAMANALRAAGIRTFEQLATSDDDAKRDAIRAAGLSFAPSLATWSRQARLLADGDEAAFEELTARLIAGRDTITPTADKPRPRPRPRPVGNKADTEAGTDGDAKAGNDTKAGTR</sequence>
<organism evidence="3 4">
    <name type="scientific">Actinoplanes subglobosus</name>
    <dbReference type="NCBI Taxonomy" id="1547892"/>
    <lineage>
        <taxon>Bacteria</taxon>
        <taxon>Bacillati</taxon>
        <taxon>Actinomycetota</taxon>
        <taxon>Actinomycetes</taxon>
        <taxon>Micromonosporales</taxon>
        <taxon>Micromonosporaceae</taxon>
        <taxon>Actinoplanes</taxon>
    </lineage>
</organism>
<feature type="region of interest" description="Disordered" evidence="1">
    <location>
        <begin position="162"/>
        <end position="206"/>
    </location>
</feature>
<name>A0ABV8JB80_9ACTN</name>
<accession>A0ABV8JB80</accession>
<keyword evidence="2" id="KW-1133">Transmembrane helix</keyword>
<evidence type="ECO:0000256" key="2">
    <source>
        <dbReference type="SAM" id="Phobius"/>
    </source>
</evidence>